<gene>
    <name evidence="2" type="ORF">SCHPADRAFT_945596</name>
</gene>
<accession>A0A0H2RC46</accession>
<evidence type="ECO:0000313" key="2">
    <source>
        <dbReference type="EMBL" id="KLO07048.1"/>
    </source>
</evidence>
<protein>
    <submittedName>
        <fullName evidence="2">Uncharacterized protein</fullName>
    </submittedName>
</protein>
<sequence length="79" mass="8632">MFDLSLSPSRSSRSSRSSKSSLASTISTSSTSLSEVYDLKYALSSQSTLGSVKSRVIAEDLDDDNVAWGPVSRRKQRRN</sequence>
<feature type="region of interest" description="Disordered" evidence="1">
    <location>
        <begin position="1"/>
        <end position="31"/>
    </location>
</feature>
<dbReference type="Proteomes" id="UP000053477">
    <property type="component" value="Unassembled WGS sequence"/>
</dbReference>
<reference evidence="2 3" key="1">
    <citation type="submission" date="2015-04" db="EMBL/GenBank/DDBJ databases">
        <title>Complete genome sequence of Schizopora paradoxa KUC8140, a cosmopolitan wood degrader in East Asia.</title>
        <authorList>
            <consortium name="DOE Joint Genome Institute"/>
            <person name="Min B."/>
            <person name="Park H."/>
            <person name="Jang Y."/>
            <person name="Kim J.-J."/>
            <person name="Kim K.H."/>
            <person name="Pangilinan J."/>
            <person name="Lipzen A."/>
            <person name="Riley R."/>
            <person name="Grigoriev I.V."/>
            <person name="Spatafora J.W."/>
            <person name="Choi I.-G."/>
        </authorList>
    </citation>
    <scope>NUCLEOTIDE SEQUENCE [LARGE SCALE GENOMIC DNA]</scope>
    <source>
        <strain evidence="2 3">KUC8140</strain>
    </source>
</reference>
<name>A0A0H2RC46_9AGAM</name>
<dbReference type="EMBL" id="KQ086164">
    <property type="protein sequence ID" value="KLO07048.1"/>
    <property type="molecule type" value="Genomic_DNA"/>
</dbReference>
<evidence type="ECO:0000256" key="1">
    <source>
        <dbReference type="SAM" id="MobiDB-lite"/>
    </source>
</evidence>
<keyword evidence="3" id="KW-1185">Reference proteome</keyword>
<evidence type="ECO:0000313" key="3">
    <source>
        <dbReference type="Proteomes" id="UP000053477"/>
    </source>
</evidence>
<dbReference type="AlphaFoldDB" id="A0A0H2RC46"/>
<dbReference type="InParanoid" id="A0A0H2RC46"/>
<organism evidence="2 3">
    <name type="scientific">Schizopora paradoxa</name>
    <dbReference type="NCBI Taxonomy" id="27342"/>
    <lineage>
        <taxon>Eukaryota</taxon>
        <taxon>Fungi</taxon>
        <taxon>Dikarya</taxon>
        <taxon>Basidiomycota</taxon>
        <taxon>Agaricomycotina</taxon>
        <taxon>Agaricomycetes</taxon>
        <taxon>Hymenochaetales</taxon>
        <taxon>Schizoporaceae</taxon>
        <taxon>Schizopora</taxon>
    </lineage>
</organism>
<proteinExistence type="predicted"/>